<organism evidence="5 6">
    <name type="scientific">Hydrogenophaga laconesensis</name>
    <dbReference type="NCBI Taxonomy" id="1805971"/>
    <lineage>
        <taxon>Bacteria</taxon>
        <taxon>Pseudomonadati</taxon>
        <taxon>Pseudomonadota</taxon>
        <taxon>Betaproteobacteria</taxon>
        <taxon>Burkholderiales</taxon>
        <taxon>Comamonadaceae</taxon>
        <taxon>Hydrogenophaga</taxon>
    </lineage>
</organism>
<dbReference type="EMBL" id="JAVDWE010000002">
    <property type="protein sequence ID" value="MDR7093144.1"/>
    <property type="molecule type" value="Genomic_DNA"/>
</dbReference>
<dbReference type="PROSITE" id="PS50932">
    <property type="entry name" value="HTH_LACI_2"/>
    <property type="match status" value="1"/>
</dbReference>
<evidence type="ECO:0000256" key="3">
    <source>
        <dbReference type="ARBA" id="ARBA00023163"/>
    </source>
</evidence>
<dbReference type="SUPFAM" id="SSF47413">
    <property type="entry name" value="lambda repressor-like DNA-binding domains"/>
    <property type="match status" value="1"/>
</dbReference>
<keyword evidence="2" id="KW-0238">DNA-binding</keyword>
<evidence type="ECO:0000313" key="6">
    <source>
        <dbReference type="Proteomes" id="UP001265550"/>
    </source>
</evidence>
<dbReference type="PANTHER" id="PTHR30146:SF155">
    <property type="entry name" value="ALANINE RACEMASE"/>
    <property type="match status" value="1"/>
</dbReference>
<protein>
    <submittedName>
        <fullName evidence="5">LacI family transcriptional regulator</fullName>
    </submittedName>
</protein>
<name>A0ABU1V6R6_9BURK</name>
<sequence>MSENHRTSTAHEPVSPVTIRDVARAAGVHLSTVSRALDPRRRAAVSAEVLEAVEQAARRLGYRPNRAASALRTGRTYTIGVLVPDITNPVFPPILQGIEACAASRGWFVMLANVSGSAMAQPIVERMLAQQVDGIVLATASREDPLVDFIVGAGLHAVMVNRADESGRLPSVVSDDRLAMKLAVDHVVQTGCQRIAHLAGPQSLPTGMGRLQGFEQALRDRKLESAGVVVCEAYSREAGRVAMARLLAQSAVPPEAVVCSNDLVALGAYDALHAAGLSVPGDVAVTGHNDMPLVDMVHPSLTTIRLPHRELGWRAAQLLFDALDERQMSAATVVLRPELVVRNSTRPLPAHAD</sequence>
<evidence type="ECO:0000259" key="4">
    <source>
        <dbReference type="PROSITE" id="PS50932"/>
    </source>
</evidence>
<dbReference type="InterPro" id="IPR028082">
    <property type="entry name" value="Peripla_BP_I"/>
</dbReference>
<gene>
    <name evidence="5" type="ORF">J2X09_000876</name>
</gene>
<dbReference type="PANTHER" id="PTHR30146">
    <property type="entry name" value="LACI-RELATED TRANSCRIPTIONAL REPRESSOR"/>
    <property type="match status" value="1"/>
</dbReference>
<keyword evidence="6" id="KW-1185">Reference proteome</keyword>
<dbReference type="SMART" id="SM00354">
    <property type="entry name" value="HTH_LACI"/>
    <property type="match status" value="1"/>
</dbReference>
<dbReference type="SUPFAM" id="SSF53822">
    <property type="entry name" value="Periplasmic binding protein-like I"/>
    <property type="match status" value="1"/>
</dbReference>
<keyword evidence="1" id="KW-0805">Transcription regulation</keyword>
<dbReference type="InterPro" id="IPR000843">
    <property type="entry name" value="HTH_LacI"/>
</dbReference>
<feature type="domain" description="HTH lacI-type" evidence="4">
    <location>
        <begin position="17"/>
        <end position="73"/>
    </location>
</feature>
<keyword evidence="3" id="KW-0804">Transcription</keyword>
<evidence type="ECO:0000313" key="5">
    <source>
        <dbReference type="EMBL" id="MDR7093144.1"/>
    </source>
</evidence>
<dbReference type="InterPro" id="IPR046335">
    <property type="entry name" value="LacI/GalR-like_sensor"/>
</dbReference>
<dbReference type="RefSeq" id="WP_204732967.1">
    <property type="nucleotide sequence ID" value="NZ_JAVDWE010000002.1"/>
</dbReference>
<reference evidence="5 6" key="1">
    <citation type="submission" date="2023-07" db="EMBL/GenBank/DDBJ databases">
        <title>Sorghum-associated microbial communities from plants grown in Nebraska, USA.</title>
        <authorList>
            <person name="Schachtman D."/>
        </authorList>
    </citation>
    <scope>NUCLEOTIDE SEQUENCE [LARGE SCALE GENOMIC DNA]</scope>
    <source>
        <strain evidence="5 6">BE240</strain>
    </source>
</reference>
<dbReference type="CDD" id="cd06267">
    <property type="entry name" value="PBP1_LacI_sugar_binding-like"/>
    <property type="match status" value="1"/>
</dbReference>
<evidence type="ECO:0000256" key="1">
    <source>
        <dbReference type="ARBA" id="ARBA00023015"/>
    </source>
</evidence>
<dbReference type="Gene3D" id="1.10.260.40">
    <property type="entry name" value="lambda repressor-like DNA-binding domains"/>
    <property type="match status" value="1"/>
</dbReference>
<dbReference type="InterPro" id="IPR010982">
    <property type="entry name" value="Lambda_DNA-bd_dom_sf"/>
</dbReference>
<dbReference type="Pfam" id="PF13377">
    <property type="entry name" value="Peripla_BP_3"/>
    <property type="match status" value="1"/>
</dbReference>
<accession>A0ABU1V6R6</accession>
<proteinExistence type="predicted"/>
<comment type="caution">
    <text evidence="5">The sequence shown here is derived from an EMBL/GenBank/DDBJ whole genome shotgun (WGS) entry which is preliminary data.</text>
</comment>
<dbReference type="CDD" id="cd01392">
    <property type="entry name" value="HTH_LacI"/>
    <property type="match status" value="1"/>
</dbReference>
<dbReference type="Gene3D" id="3.40.50.2300">
    <property type="match status" value="2"/>
</dbReference>
<dbReference type="Pfam" id="PF00356">
    <property type="entry name" value="LacI"/>
    <property type="match status" value="1"/>
</dbReference>
<evidence type="ECO:0000256" key="2">
    <source>
        <dbReference type="ARBA" id="ARBA00023125"/>
    </source>
</evidence>
<dbReference type="Proteomes" id="UP001265550">
    <property type="component" value="Unassembled WGS sequence"/>
</dbReference>